<feature type="transmembrane region" description="Helical" evidence="5">
    <location>
        <begin position="6"/>
        <end position="25"/>
    </location>
</feature>
<accession>A0A6P4AG58</accession>
<evidence type="ECO:0000256" key="1">
    <source>
        <dbReference type="ARBA" id="ARBA00008668"/>
    </source>
</evidence>
<keyword evidence="5" id="KW-0812">Transmembrane</keyword>
<keyword evidence="5" id="KW-1133">Transmembrane helix</keyword>
<evidence type="ECO:0000256" key="4">
    <source>
        <dbReference type="ARBA" id="ARBA00023180"/>
    </source>
</evidence>
<dbReference type="PANTHER" id="PTHR22835:SF532">
    <property type="entry name" value="SERINE-RICH ADHESIN FOR PLATELETS-LIKE ISOFORM X1"/>
    <property type="match status" value="1"/>
</dbReference>
<evidence type="ECO:0000256" key="5">
    <source>
        <dbReference type="SAM" id="Phobius"/>
    </source>
</evidence>
<evidence type="ECO:0000313" key="6">
    <source>
        <dbReference type="Proteomes" id="UP001652623"/>
    </source>
</evidence>
<name>A0A6P4AG58_ZIZJJ</name>
<sequence length="397" mass="44427">MPSSNYLFIHVVILIFFLSFSFSLAHNKSRKSIPSPRQNNNVDYKGCFSKIYAFGDSYTDTGNAHSIGGLKSFLGHAFASRSFYGSTTNLPGHRLCNGKLVIDFLCESLSIPHLPSYELGTSFSNGANFAIAGSTLLSTDFFGHLKRSHSLMWKRNPVSIKTQIDWFNKFLIDVECKSRGENECKVNMNDTLFWIGEMGGNDYARIYGSPIASRLLTEVAVGNICSFLTTLLDKGAKYVVIQGLPPTGCLPLDMSLCQLTDRDQMGCSASANSVIRAHNELLQKRLIEIQNKRSDCMIVYADYWNAYQTILNNHKKYQFEEPFKACCGAGQGAFNFDLDTLCGSAGSTTCRDPNKYINWDGVHLTEAMHRNLADLFFHQGYCKPSFDQLIRKKKGIQ</sequence>
<dbReference type="Gene3D" id="3.40.50.1110">
    <property type="entry name" value="SGNH hydrolase"/>
    <property type="match status" value="1"/>
</dbReference>
<dbReference type="SUPFAM" id="SSF52266">
    <property type="entry name" value="SGNH hydrolase"/>
    <property type="match status" value="1"/>
</dbReference>
<dbReference type="InterPro" id="IPR001087">
    <property type="entry name" value="GDSL"/>
</dbReference>
<dbReference type="InParanoid" id="A0A6P4AG58"/>
<keyword evidence="5" id="KW-0472">Membrane</keyword>
<dbReference type="InterPro" id="IPR035669">
    <property type="entry name" value="SGNH_plant_lipase-like"/>
</dbReference>
<keyword evidence="3" id="KW-0378">Hydrolase</keyword>
<evidence type="ECO:0000256" key="3">
    <source>
        <dbReference type="ARBA" id="ARBA00022801"/>
    </source>
</evidence>
<keyword evidence="4" id="KW-0325">Glycoprotein</keyword>
<proteinExistence type="inferred from homology"/>
<dbReference type="Proteomes" id="UP001652623">
    <property type="component" value="Chromosome 12"/>
</dbReference>
<keyword evidence="2" id="KW-0732">Signal</keyword>
<dbReference type="RefSeq" id="XP_015894514.3">
    <property type="nucleotide sequence ID" value="XM_016039028.4"/>
</dbReference>
<evidence type="ECO:0000313" key="7">
    <source>
        <dbReference type="RefSeq" id="XP_015894514.3"/>
    </source>
</evidence>
<comment type="similarity">
    <text evidence="1">Belongs to the 'GDSL' lipolytic enzyme family.</text>
</comment>
<evidence type="ECO:0000256" key="2">
    <source>
        <dbReference type="ARBA" id="ARBA00022729"/>
    </source>
</evidence>
<protein>
    <submittedName>
        <fullName evidence="7">GDSL esterase/lipase At3g48460</fullName>
    </submittedName>
</protein>
<dbReference type="GeneID" id="107428492"/>
<gene>
    <name evidence="7" type="primary">LOC107428492</name>
</gene>
<dbReference type="PANTHER" id="PTHR22835">
    <property type="entry name" value="ZINC FINGER FYVE DOMAIN CONTAINING PROTEIN"/>
    <property type="match status" value="1"/>
</dbReference>
<dbReference type="InterPro" id="IPR036514">
    <property type="entry name" value="SGNH_hydro_sf"/>
</dbReference>
<dbReference type="AlphaFoldDB" id="A0A6P4AG58"/>
<dbReference type="CDD" id="cd01837">
    <property type="entry name" value="SGNH_plant_lipase_like"/>
    <property type="match status" value="1"/>
</dbReference>
<dbReference type="GO" id="GO:0016788">
    <property type="term" value="F:hydrolase activity, acting on ester bonds"/>
    <property type="evidence" value="ECO:0007669"/>
    <property type="project" value="InterPro"/>
</dbReference>
<dbReference type="Pfam" id="PF00657">
    <property type="entry name" value="Lipase_GDSL"/>
    <property type="match status" value="1"/>
</dbReference>
<organism evidence="6 7">
    <name type="scientific">Ziziphus jujuba</name>
    <name type="common">Chinese jujube</name>
    <name type="synonym">Ziziphus sativa</name>
    <dbReference type="NCBI Taxonomy" id="326968"/>
    <lineage>
        <taxon>Eukaryota</taxon>
        <taxon>Viridiplantae</taxon>
        <taxon>Streptophyta</taxon>
        <taxon>Embryophyta</taxon>
        <taxon>Tracheophyta</taxon>
        <taxon>Spermatophyta</taxon>
        <taxon>Magnoliopsida</taxon>
        <taxon>eudicotyledons</taxon>
        <taxon>Gunneridae</taxon>
        <taxon>Pentapetalae</taxon>
        <taxon>rosids</taxon>
        <taxon>fabids</taxon>
        <taxon>Rosales</taxon>
        <taxon>Rhamnaceae</taxon>
        <taxon>Paliureae</taxon>
        <taxon>Ziziphus</taxon>
    </lineage>
</organism>
<keyword evidence="6" id="KW-1185">Reference proteome</keyword>
<dbReference type="KEGG" id="zju:107428492"/>
<reference evidence="7" key="1">
    <citation type="submission" date="2025-08" db="UniProtKB">
        <authorList>
            <consortium name="RefSeq"/>
        </authorList>
    </citation>
    <scope>IDENTIFICATION</scope>
    <source>
        <tissue evidence="7">Seedling</tissue>
    </source>
</reference>